<proteinExistence type="predicted"/>
<evidence type="ECO:0000256" key="1">
    <source>
        <dbReference type="SAM" id="MobiDB-lite"/>
    </source>
</evidence>
<name>A0ABR4PWC4_9HELO</name>
<feature type="transmembrane region" description="Helical" evidence="2">
    <location>
        <begin position="53"/>
        <end position="73"/>
    </location>
</feature>
<feature type="compositionally biased region" description="Polar residues" evidence="1">
    <location>
        <begin position="177"/>
        <end position="196"/>
    </location>
</feature>
<feature type="transmembrane region" description="Helical" evidence="2">
    <location>
        <begin position="21"/>
        <end position="41"/>
    </location>
</feature>
<reference evidence="4 5" key="1">
    <citation type="submission" date="2024-06" db="EMBL/GenBank/DDBJ databases">
        <title>Complete genome of Phlyctema vagabunda strain 19-DSS-EL-015.</title>
        <authorList>
            <person name="Fiorenzani C."/>
        </authorList>
    </citation>
    <scope>NUCLEOTIDE SEQUENCE [LARGE SCALE GENOMIC DNA]</scope>
    <source>
        <strain evidence="4 5">19-DSS-EL-015</strain>
    </source>
</reference>
<evidence type="ECO:0000313" key="4">
    <source>
        <dbReference type="EMBL" id="KAL3427663.1"/>
    </source>
</evidence>
<dbReference type="EMBL" id="JBFCZG010000001">
    <property type="protein sequence ID" value="KAL3427663.1"/>
    <property type="molecule type" value="Genomic_DNA"/>
</dbReference>
<feature type="region of interest" description="Disordered" evidence="1">
    <location>
        <begin position="177"/>
        <end position="204"/>
    </location>
</feature>
<keyword evidence="5" id="KW-1185">Reference proteome</keyword>
<evidence type="ECO:0000259" key="3">
    <source>
        <dbReference type="Pfam" id="PF24535"/>
    </source>
</evidence>
<gene>
    <name evidence="4" type="ORF">PVAG01_01172</name>
</gene>
<evidence type="ECO:0000256" key="2">
    <source>
        <dbReference type="SAM" id="Phobius"/>
    </source>
</evidence>
<organism evidence="4 5">
    <name type="scientific">Phlyctema vagabunda</name>
    <dbReference type="NCBI Taxonomy" id="108571"/>
    <lineage>
        <taxon>Eukaryota</taxon>
        <taxon>Fungi</taxon>
        <taxon>Dikarya</taxon>
        <taxon>Ascomycota</taxon>
        <taxon>Pezizomycotina</taxon>
        <taxon>Leotiomycetes</taxon>
        <taxon>Helotiales</taxon>
        <taxon>Dermateaceae</taxon>
        <taxon>Phlyctema</taxon>
    </lineage>
</organism>
<accession>A0ABR4PWC4</accession>
<sequence>MFHFNDKTLAGPGYITLNVIRVLNIICLLLVVVASWIMLVMTVKTSSFFFFDGVSHFITSSIGMFLIVSELMLFQDYFARCWPLLSVESGFVFLGSSMIVLGFNILGNLNKPATSVENLGLPFWRVVISSGILTAVVGVFNIIATIVFSDSKQGISGRQVRSHGATAPKELPFSKAYSLSSHGGSTKSRPSVQTSQPEERRRTKFGIKLPIRISGISRPVPADPEQFSKWETRSSPVAPEIRRPPTALHPFYSPDSRYSEAHNVDRF</sequence>
<feature type="region of interest" description="Disordered" evidence="1">
    <location>
        <begin position="222"/>
        <end position="267"/>
    </location>
</feature>
<dbReference type="Proteomes" id="UP001629113">
    <property type="component" value="Unassembled WGS sequence"/>
</dbReference>
<protein>
    <recommendedName>
        <fullName evidence="3">DUF7598 domain-containing protein</fullName>
    </recommendedName>
</protein>
<feature type="transmembrane region" description="Helical" evidence="2">
    <location>
        <begin position="126"/>
        <end position="148"/>
    </location>
</feature>
<keyword evidence="2" id="KW-0812">Transmembrane</keyword>
<evidence type="ECO:0000313" key="5">
    <source>
        <dbReference type="Proteomes" id="UP001629113"/>
    </source>
</evidence>
<feature type="transmembrane region" description="Helical" evidence="2">
    <location>
        <begin position="85"/>
        <end position="106"/>
    </location>
</feature>
<comment type="caution">
    <text evidence="4">The sequence shown here is derived from an EMBL/GenBank/DDBJ whole genome shotgun (WGS) entry which is preliminary data.</text>
</comment>
<feature type="domain" description="DUF7598" evidence="3">
    <location>
        <begin position="13"/>
        <end position="147"/>
    </location>
</feature>
<keyword evidence="2" id="KW-1133">Transmembrane helix</keyword>
<keyword evidence="2" id="KW-0472">Membrane</keyword>
<dbReference type="Pfam" id="PF24535">
    <property type="entry name" value="DUF7598"/>
    <property type="match status" value="1"/>
</dbReference>
<dbReference type="InterPro" id="IPR056019">
    <property type="entry name" value="DUF7598"/>
</dbReference>
<feature type="compositionally biased region" description="Basic and acidic residues" evidence="1">
    <location>
        <begin position="257"/>
        <end position="267"/>
    </location>
</feature>